<feature type="region of interest" description="Disordered" evidence="1">
    <location>
        <begin position="30"/>
        <end position="77"/>
    </location>
</feature>
<dbReference type="Proteomes" id="UP000319894">
    <property type="component" value="Unassembled WGS sequence"/>
</dbReference>
<accession>A0A554MXD9</accession>
<comment type="caution">
    <text evidence="2">The sequence shown here is derived from an EMBL/GenBank/DDBJ whole genome shotgun (WGS) entry which is preliminary data.</text>
</comment>
<sequence>MPTGAPGPSRTTSDPMAASGSVAVTSWAVASGPVVRTTPVITSRTVGPTTYPSGRPPLAPGARGGGSAPTGHERPGG</sequence>
<dbReference type="InParanoid" id="A0A554MXD9"/>
<dbReference type="EMBL" id="QMDX01000010">
    <property type="protein sequence ID" value="TSD09796.1"/>
    <property type="molecule type" value="Genomic_DNA"/>
</dbReference>
<feature type="compositionally biased region" description="Polar residues" evidence="1">
    <location>
        <begin position="39"/>
        <end position="51"/>
    </location>
</feature>
<protein>
    <submittedName>
        <fullName evidence="2">Uncharacterized protein</fullName>
    </submittedName>
</protein>
<keyword evidence="3" id="KW-1185">Reference proteome</keyword>
<name>A0A554MXD9_9EURY</name>
<proteinExistence type="predicted"/>
<gene>
    <name evidence="2" type="ORF">DP107_14170</name>
</gene>
<reference evidence="2 3" key="1">
    <citation type="submission" date="2018-06" db="EMBL/GenBank/DDBJ databases">
        <title>Natronomonas sp. F16-60 a new haloarchaeon isolated from a solar saltern of Isla Cristina, Huelva, Spain.</title>
        <authorList>
            <person name="Duran-Viseras A."/>
            <person name="Sanchez-Porro C."/>
            <person name="Ventosa A."/>
        </authorList>
    </citation>
    <scope>NUCLEOTIDE SEQUENCE [LARGE SCALE GENOMIC DNA]</scope>
    <source>
        <strain evidence="2 3">F16-60</strain>
    </source>
</reference>
<organism evidence="2 3">
    <name type="scientific">Haloglomus irregulare</name>
    <dbReference type="NCBI Taxonomy" id="2234134"/>
    <lineage>
        <taxon>Archaea</taxon>
        <taxon>Methanobacteriati</taxon>
        <taxon>Methanobacteriota</taxon>
        <taxon>Stenosarchaea group</taxon>
        <taxon>Halobacteria</taxon>
        <taxon>Halobacteriales</taxon>
        <taxon>Natronomonadaceae</taxon>
        <taxon>Haloglomus</taxon>
    </lineage>
</organism>
<evidence type="ECO:0000313" key="3">
    <source>
        <dbReference type="Proteomes" id="UP000319894"/>
    </source>
</evidence>
<evidence type="ECO:0000313" key="2">
    <source>
        <dbReference type="EMBL" id="TSD09796.1"/>
    </source>
</evidence>
<evidence type="ECO:0000256" key="1">
    <source>
        <dbReference type="SAM" id="MobiDB-lite"/>
    </source>
</evidence>
<dbReference type="AlphaFoldDB" id="A0A554MXD9"/>
<dbReference type="RefSeq" id="WP_144262802.1">
    <property type="nucleotide sequence ID" value="NZ_QMDX01000010.1"/>
</dbReference>